<sequence length="141" mass="16847">MHFVTGGAFNGKRKWVKDHYSEYLSKQWHCFYEEVHLPELTASTVVIEGVEQWVKAELKQLRKAETVREKWKQQLQLLADWEKEDLNRKLVLIGNDLSKGIVPMDSFLRNWRDVTGWCYQDIVHQSERVDIIWYGLNQQLK</sequence>
<dbReference type="InterPro" id="IPR027417">
    <property type="entry name" value="P-loop_NTPase"/>
</dbReference>
<dbReference type="EMBL" id="JAUSUC010000048">
    <property type="protein sequence ID" value="MDQ0216414.1"/>
    <property type="molecule type" value="Genomic_DNA"/>
</dbReference>
<dbReference type="InterPro" id="IPR003203">
    <property type="entry name" value="CobU/CobP"/>
</dbReference>
<name>A0AAJ1T5U6_9BACI</name>
<proteinExistence type="predicted"/>
<evidence type="ECO:0000313" key="2">
    <source>
        <dbReference type="Proteomes" id="UP001237207"/>
    </source>
</evidence>
<protein>
    <submittedName>
        <fullName evidence="1">Adenosyl cobinamide kinase/adenosyl cobinamide phosphate guanylyltransferase</fullName>
    </submittedName>
</protein>
<dbReference type="Proteomes" id="UP001237207">
    <property type="component" value="Unassembled WGS sequence"/>
</dbReference>
<gene>
    <name evidence="1" type="ORF">J2S13_002873</name>
</gene>
<accession>A0AAJ1T5U6</accession>
<keyword evidence="1" id="KW-0418">Kinase</keyword>
<dbReference type="Pfam" id="PF02283">
    <property type="entry name" value="CobU"/>
    <property type="match status" value="1"/>
</dbReference>
<dbReference type="GO" id="GO:0043752">
    <property type="term" value="F:adenosylcobinamide kinase activity"/>
    <property type="evidence" value="ECO:0007669"/>
    <property type="project" value="InterPro"/>
</dbReference>
<dbReference type="Gene3D" id="3.40.50.300">
    <property type="entry name" value="P-loop containing nucleotide triphosphate hydrolases"/>
    <property type="match status" value="1"/>
</dbReference>
<dbReference type="GO" id="GO:0000166">
    <property type="term" value="F:nucleotide binding"/>
    <property type="evidence" value="ECO:0007669"/>
    <property type="project" value="InterPro"/>
</dbReference>
<comment type="caution">
    <text evidence="1">The sequence shown here is derived from an EMBL/GenBank/DDBJ whole genome shotgun (WGS) entry which is preliminary data.</text>
</comment>
<reference evidence="1" key="1">
    <citation type="submission" date="2023-07" db="EMBL/GenBank/DDBJ databases">
        <title>Genomic Encyclopedia of Type Strains, Phase IV (KMG-IV): sequencing the most valuable type-strain genomes for metagenomic binning, comparative biology and taxonomic classification.</title>
        <authorList>
            <person name="Goeker M."/>
        </authorList>
    </citation>
    <scope>NUCLEOTIDE SEQUENCE</scope>
    <source>
        <strain evidence="1">DSM 23947</strain>
    </source>
</reference>
<organism evidence="1 2">
    <name type="scientific">Oikeobacillus pervagus</name>
    <dbReference type="NCBI Taxonomy" id="1325931"/>
    <lineage>
        <taxon>Bacteria</taxon>
        <taxon>Bacillati</taxon>
        <taxon>Bacillota</taxon>
        <taxon>Bacilli</taxon>
        <taxon>Bacillales</taxon>
        <taxon>Bacillaceae</taxon>
        <taxon>Oikeobacillus</taxon>
    </lineage>
</organism>
<dbReference type="SUPFAM" id="SSF52540">
    <property type="entry name" value="P-loop containing nucleoside triphosphate hydrolases"/>
    <property type="match status" value="1"/>
</dbReference>
<dbReference type="GO" id="GO:0016779">
    <property type="term" value="F:nucleotidyltransferase activity"/>
    <property type="evidence" value="ECO:0007669"/>
    <property type="project" value="UniProtKB-KW"/>
</dbReference>
<keyword evidence="2" id="KW-1185">Reference proteome</keyword>
<evidence type="ECO:0000313" key="1">
    <source>
        <dbReference type="EMBL" id="MDQ0216414.1"/>
    </source>
</evidence>
<dbReference type="RefSeq" id="WP_307258445.1">
    <property type="nucleotide sequence ID" value="NZ_JAUSUC010000048.1"/>
</dbReference>
<dbReference type="AlphaFoldDB" id="A0AAJ1T5U6"/>
<keyword evidence="1" id="KW-0548">Nucleotidyltransferase</keyword>
<dbReference type="GO" id="GO:0009236">
    <property type="term" value="P:cobalamin biosynthetic process"/>
    <property type="evidence" value="ECO:0007669"/>
    <property type="project" value="InterPro"/>
</dbReference>
<keyword evidence="1" id="KW-0808">Transferase</keyword>